<comment type="subcellular location">
    <subcellularLocation>
        <location evidence="1">Cell inner membrane</location>
        <topology evidence="1">Multi-pass membrane protein</topology>
    </subcellularLocation>
    <subcellularLocation>
        <location evidence="8">Cell membrane</location>
        <topology evidence="8">Multi-pass membrane protein</topology>
    </subcellularLocation>
</comment>
<dbReference type="CDD" id="cd06261">
    <property type="entry name" value="TM_PBP2"/>
    <property type="match status" value="1"/>
</dbReference>
<dbReference type="Gene3D" id="1.10.3720.10">
    <property type="entry name" value="MetI-like"/>
    <property type="match status" value="1"/>
</dbReference>
<keyword evidence="11" id="KW-1185">Reference proteome</keyword>
<evidence type="ECO:0000256" key="5">
    <source>
        <dbReference type="ARBA" id="ARBA00022692"/>
    </source>
</evidence>
<feature type="transmembrane region" description="Helical" evidence="8">
    <location>
        <begin position="123"/>
        <end position="143"/>
    </location>
</feature>
<dbReference type="Proteomes" id="UP000188879">
    <property type="component" value="Unassembled WGS sequence"/>
</dbReference>
<dbReference type="AlphaFoldDB" id="A0A1V2GVE4"/>
<keyword evidence="4" id="KW-0997">Cell inner membrane</keyword>
<dbReference type="InterPro" id="IPR000515">
    <property type="entry name" value="MetI-like"/>
</dbReference>
<feature type="domain" description="ABC transmembrane type-1" evidence="9">
    <location>
        <begin position="85"/>
        <end position="279"/>
    </location>
</feature>
<dbReference type="Pfam" id="PF00528">
    <property type="entry name" value="BPD_transp_1"/>
    <property type="match status" value="1"/>
</dbReference>
<evidence type="ECO:0000256" key="2">
    <source>
        <dbReference type="ARBA" id="ARBA00022448"/>
    </source>
</evidence>
<keyword evidence="7 8" id="KW-0472">Membrane</keyword>
<evidence type="ECO:0000313" key="11">
    <source>
        <dbReference type="Proteomes" id="UP000188879"/>
    </source>
</evidence>
<dbReference type="PANTHER" id="PTHR43357:SF4">
    <property type="entry name" value="INNER MEMBRANE ABC TRANSPORTER PERMEASE PROTEIN YDCV"/>
    <property type="match status" value="1"/>
</dbReference>
<keyword evidence="3" id="KW-1003">Cell membrane</keyword>
<dbReference type="InterPro" id="IPR035906">
    <property type="entry name" value="MetI-like_sf"/>
</dbReference>
<keyword evidence="5 8" id="KW-0812">Transmembrane</keyword>
<evidence type="ECO:0000256" key="8">
    <source>
        <dbReference type="RuleBase" id="RU363032"/>
    </source>
</evidence>
<sequence>MTAAGTLPATASEPLAAAKPRAARSPLTAFMWLLGGFGVVLMLLPLLMTIYISSIADSVLAFPPDGHSLAWYARLGEFPKFGQALGTSLRIAAMATLGSLALGIPASIALVRHRFPGRGLLNVLLLSPLTVPGVVIGLALYVLMVEVEIRSEVALIGSDGMLVLAHLLITIPWVVRLCVANLLQLDRAIEEAAANLGASPRQVLWRVTLPMMRQGIVAAGLFAFIISFENIELTLFLISPGVITLPIAVLQYLEYRADPLVAAVVVVQTAVIALLLVLLDRYVRLSKVV</sequence>
<dbReference type="EMBL" id="MLCO01000395">
    <property type="protein sequence ID" value="ONG44693.1"/>
    <property type="molecule type" value="Genomic_DNA"/>
</dbReference>
<feature type="transmembrane region" description="Helical" evidence="8">
    <location>
        <begin position="260"/>
        <end position="279"/>
    </location>
</feature>
<comment type="caution">
    <text evidence="10">The sequence shown here is derived from an EMBL/GenBank/DDBJ whole genome shotgun (WGS) entry which is preliminary data.</text>
</comment>
<comment type="similarity">
    <text evidence="8">Belongs to the binding-protein-dependent transport system permease family.</text>
</comment>
<evidence type="ECO:0000256" key="1">
    <source>
        <dbReference type="ARBA" id="ARBA00004429"/>
    </source>
</evidence>
<dbReference type="GO" id="GO:0055085">
    <property type="term" value="P:transmembrane transport"/>
    <property type="evidence" value="ECO:0007669"/>
    <property type="project" value="InterPro"/>
</dbReference>
<name>A0A1V2GVE4_9PROT</name>
<gene>
    <name evidence="10" type="ORF">BKE38_27530</name>
</gene>
<evidence type="ECO:0000256" key="3">
    <source>
        <dbReference type="ARBA" id="ARBA00022475"/>
    </source>
</evidence>
<dbReference type="SUPFAM" id="SSF161098">
    <property type="entry name" value="MetI-like"/>
    <property type="match status" value="1"/>
</dbReference>
<dbReference type="GO" id="GO:0005886">
    <property type="term" value="C:plasma membrane"/>
    <property type="evidence" value="ECO:0007669"/>
    <property type="project" value="UniProtKB-SubCell"/>
</dbReference>
<dbReference type="PROSITE" id="PS50928">
    <property type="entry name" value="ABC_TM1"/>
    <property type="match status" value="1"/>
</dbReference>
<feature type="transmembrane region" description="Helical" evidence="8">
    <location>
        <begin position="163"/>
        <end position="183"/>
    </location>
</feature>
<proteinExistence type="inferred from homology"/>
<evidence type="ECO:0000256" key="4">
    <source>
        <dbReference type="ARBA" id="ARBA00022519"/>
    </source>
</evidence>
<keyword evidence="2 8" id="KW-0813">Transport</keyword>
<reference evidence="10 11" key="1">
    <citation type="submission" date="2016-10" db="EMBL/GenBank/DDBJ databases">
        <title>Draft Genome sequence of Roseomonas sp. strain M3.</title>
        <authorList>
            <person name="Subhash Y."/>
            <person name="Lee S."/>
        </authorList>
    </citation>
    <scope>NUCLEOTIDE SEQUENCE [LARGE SCALE GENOMIC DNA]</scope>
    <source>
        <strain evidence="10 11">M3</strain>
    </source>
</reference>
<evidence type="ECO:0000313" key="10">
    <source>
        <dbReference type="EMBL" id="ONG44693.1"/>
    </source>
</evidence>
<feature type="transmembrane region" description="Helical" evidence="8">
    <location>
        <begin position="29"/>
        <end position="52"/>
    </location>
</feature>
<evidence type="ECO:0000256" key="6">
    <source>
        <dbReference type="ARBA" id="ARBA00022989"/>
    </source>
</evidence>
<keyword evidence="6 8" id="KW-1133">Transmembrane helix</keyword>
<evidence type="ECO:0000259" key="9">
    <source>
        <dbReference type="PROSITE" id="PS50928"/>
    </source>
</evidence>
<feature type="transmembrane region" description="Helical" evidence="8">
    <location>
        <begin position="91"/>
        <end position="111"/>
    </location>
</feature>
<evidence type="ECO:0000256" key="7">
    <source>
        <dbReference type="ARBA" id="ARBA00023136"/>
    </source>
</evidence>
<protein>
    <recommendedName>
        <fullName evidence="9">ABC transmembrane type-1 domain-containing protein</fullName>
    </recommendedName>
</protein>
<feature type="transmembrane region" description="Helical" evidence="8">
    <location>
        <begin position="203"/>
        <end position="227"/>
    </location>
</feature>
<organism evidence="10 11">
    <name type="scientific">Teichococcus deserti</name>
    <dbReference type="NCBI Taxonomy" id="1817963"/>
    <lineage>
        <taxon>Bacteria</taxon>
        <taxon>Pseudomonadati</taxon>
        <taxon>Pseudomonadota</taxon>
        <taxon>Alphaproteobacteria</taxon>
        <taxon>Acetobacterales</taxon>
        <taxon>Roseomonadaceae</taxon>
        <taxon>Roseomonas</taxon>
    </lineage>
</organism>
<accession>A0A1V2GVE4</accession>
<dbReference type="PANTHER" id="PTHR43357">
    <property type="entry name" value="INNER MEMBRANE ABC TRANSPORTER PERMEASE PROTEIN YDCV"/>
    <property type="match status" value="1"/>
</dbReference>